<dbReference type="Gramene" id="PUZ47849">
    <property type="protein sequence ID" value="PUZ47849"/>
    <property type="gene ID" value="GQ55_7G199000"/>
</dbReference>
<reference evidence="2 3" key="1">
    <citation type="submission" date="2018-04" db="EMBL/GenBank/DDBJ databases">
        <title>WGS assembly of Panicum hallii var. hallii HAL2.</title>
        <authorList>
            <person name="Lovell J."/>
            <person name="Jenkins J."/>
            <person name="Lowry D."/>
            <person name="Mamidi S."/>
            <person name="Sreedasyam A."/>
            <person name="Weng X."/>
            <person name="Barry K."/>
            <person name="Bonette J."/>
            <person name="Campitelli B."/>
            <person name="Daum C."/>
            <person name="Gordon S."/>
            <person name="Gould B."/>
            <person name="Lipzen A."/>
            <person name="MacQueen A."/>
            <person name="Palacio-Mejia J."/>
            <person name="Plott C."/>
            <person name="Shakirov E."/>
            <person name="Shu S."/>
            <person name="Yoshinaga Y."/>
            <person name="Zane M."/>
            <person name="Rokhsar D."/>
            <person name="Grimwood J."/>
            <person name="Schmutz J."/>
            <person name="Juenger T."/>
        </authorList>
    </citation>
    <scope>NUCLEOTIDE SEQUENCE [LARGE SCALE GENOMIC DNA]</scope>
    <source>
        <strain evidence="3">cv. HAL2</strain>
    </source>
</reference>
<evidence type="ECO:0000313" key="3">
    <source>
        <dbReference type="Proteomes" id="UP000244336"/>
    </source>
</evidence>
<feature type="transmembrane region" description="Helical" evidence="1">
    <location>
        <begin position="59"/>
        <end position="79"/>
    </location>
</feature>
<accession>A0A2T7CWX1</accession>
<gene>
    <name evidence="2" type="ORF">GQ55_7G199000</name>
</gene>
<evidence type="ECO:0000256" key="1">
    <source>
        <dbReference type="SAM" id="Phobius"/>
    </source>
</evidence>
<keyword evidence="1" id="KW-1133">Transmembrane helix</keyword>
<organism evidence="2 3">
    <name type="scientific">Panicum hallii var. hallii</name>
    <dbReference type="NCBI Taxonomy" id="1504633"/>
    <lineage>
        <taxon>Eukaryota</taxon>
        <taxon>Viridiplantae</taxon>
        <taxon>Streptophyta</taxon>
        <taxon>Embryophyta</taxon>
        <taxon>Tracheophyta</taxon>
        <taxon>Spermatophyta</taxon>
        <taxon>Magnoliopsida</taxon>
        <taxon>Liliopsida</taxon>
        <taxon>Poales</taxon>
        <taxon>Poaceae</taxon>
        <taxon>PACMAD clade</taxon>
        <taxon>Panicoideae</taxon>
        <taxon>Panicodae</taxon>
        <taxon>Paniceae</taxon>
        <taxon>Panicinae</taxon>
        <taxon>Panicum</taxon>
        <taxon>Panicum sect. Panicum</taxon>
    </lineage>
</organism>
<sequence>MDASSQMMRSVLRMRSANFVPLLMSQIESSSTSIGIRNLECAVRPFGSSKDATSDEATISTIFLFTIKYAIIVFHRNVFLVPPCLMTKKYLVPY</sequence>
<protein>
    <submittedName>
        <fullName evidence="2">Uncharacterized protein</fullName>
    </submittedName>
</protein>
<keyword evidence="1" id="KW-0812">Transmembrane</keyword>
<keyword evidence="3" id="KW-1185">Reference proteome</keyword>
<dbReference type="AlphaFoldDB" id="A0A2T7CWX1"/>
<evidence type="ECO:0000313" key="2">
    <source>
        <dbReference type="EMBL" id="PUZ47849.1"/>
    </source>
</evidence>
<dbReference type="OrthoDB" id="7464821at2759"/>
<keyword evidence="1" id="KW-0472">Membrane</keyword>
<dbReference type="Proteomes" id="UP000244336">
    <property type="component" value="Chromosome 7"/>
</dbReference>
<proteinExistence type="predicted"/>
<dbReference type="EMBL" id="CM009755">
    <property type="protein sequence ID" value="PUZ47849.1"/>
    <property type="molecule type" value="Genomic_DNA"/>
</dbReference>
<name>A0A2T7CWX1_9POAL</name>